<evidence type="ECO:0000313" key="2">
    <source>
        <dbReference type="Proteomes" id="UP001183390"/>
    </source>
</evidence>
<dbReference type="EMBL" id="JAVREP010000012">
    <property type="protein sequence ID" value="MDT0330366.1"/>
    <property type="molecule type" value="Genomic_DNA"/>
</dbReference>
<gene>
    <name evidence="1" type="ORF">RM479_18270</name>
</gene>
<accession>A0ABU2MEP2</accession>
<reference evidence="2" key="1">
    <citation type="submission" date="2023-07" db="EMBL/GenBank/DDBJ databases">
        <title>30 novel species of actinomycetes from the DSMZ collection.</title>
        <authorList>
            <person name="Nouioui I."/>
        </authorList>
    </citation>
    <scope>NUCLEOTIDE SEQUENCE [LARGE SCALE GENOMIC DNA]</scope>
    <source>
        <strain evidence="2">DSM 44743</strain>
    </source>
</reference>
<keyword evidence="2" id="KW-1185">Reference proteome</keyword>
<proteinExistence type="predicted"/>
<comment type="caution">
    <text evidence="1">The sequence shown here is derived from an EMBL/GenBank/DDBJ whole genome shotgun (WGS) entry which is preliminary data.</text>
</comment>
<sequence length="602" mass="64576">MSVPVSGYLPLRYVLTDTLVVRTSFDPLRIDSEHVIGGRAQRGMLAAALRRAGLRREEREWVADGGRIRFATAHPRLEPGADPDLPGLSRALVAYPPPAHLYTLGKDSDTMADVFGDADPTVPYRAVRDPITLDRTLRARVRTTTERYLGRARLGDPDRGMPFFTTALDSGQVFEARWQLLASDRAALSELARRIAEVLADAEGTLTLGSGGTRAHGGVRVAPVDPDDLLRPDRAEEVGRRAWAAGRPFDLLLSSAALVVGAQGQYAPGALVPEVSALLERWLPGVGVEVVAAHVESTVIGAYHRGYHGPMAQRRAAAPGAVVRLRLDRDLPTELVRAIEADPLGDRVIDGHGQFVLVDPPPPGPLPPAPETVPLVGRPAGTVALTDGRTVAARTSEGWDDPGLAALYDELLWNAAAGPVRDHARFLARRSARRLEPLTPSLVGRLREVVTHPHDDADAALEALANVVDGDRSPGGAHKGLHDRAVRALSRARVVSPGSAPIPVRGWLSGLSGGEAAVSWWEANRPRPAYGPAYAEAIAVVDLSVPEGLPSREDPSGLSERALEWERRTAARLCLTLVSSWLAEVARVLRARDVPRGGGGWR</sequence>
<protein>
    <recommendedName>
        <fullName evidence="3">CRISPR-associated protein Csx17</fullName>
    </recommendedName>
</protein>
<evidence type="ECO:0008006" key="3">
    <source>
        <dbReference type="Google" id="ProtNLM"/>
    </source>
</evidence>
<evidence type="ECO:0000313" key="1">
    <source>
        <dbReference type="EMBL" id="MDT0330366.1"/>
    </source>
</evidence>
<organism evidence="1 2">
    <name type="scientific">Nocardiopsis lambiniae</name>
    <dbReference type="NCBI Taxonomy" id="3075539"/>
    <lineage>
        <taxon>Bacteria</taxon>
        <taxon>Bacillati</taxon>
        <taxon>Actinomycetota</taxon>
        <taxon>Actinomycetes</taxon>
        <taxon>Streptosporangiales</taxon>
        <taxon>Nocardiopsidaceae</taxon>
        <taxon>Nocardiopsis</taxon>
    </lineage>
</organism>
<dbReference type="Proteomes" id="UP001183390">
    <property type="component" value="Unassembled WGS sequence"/>
</dbReference>
<dbReference type="RefSeq" id="WP_311512932.1">
    <property type="nucleotide sequence ID" value="NZ_JAVREP010000012.1"/>
</dbReference>
<name>A0ABU2MEP2_9ACTN</name>